<comment type="similarity">
    <text evidence="1">Belongs to the intimin/invasin family.</text>
</comment>
<proteinExistence type="inferred from homology"/>
<dbReference type="InterPro" id="IPR038177">
    <property type="entry name" value="IAT_beta_sf"/>
</dbReference>
<dbReference type="InterPro" id="IPR051715">
    <property type="entry name" value="Intimin-Invasin_domain"/>
</dbReference>
<dbReference type="GO" id="GO:0007155">
    <property type="term" value="P:cell adhesion"/>
    <property type="evidence" value="ECO:0007669"/>
    <property type="project" value="InterPro"/>
</dbReference>
<evidence type="ECO:0000259" key="4">
    <source>
        <dbReference type="Pfam" id="PF11924"/>
    </source>
</evidence>
<protein>
    <submittedName>
        <fullName evidence="5">Invasin</fullName>
    </submittedName>
</protein>
<keyword evidence="3" id="KW-0732">Signal</keyword>
<feature type="compositionally biased region" description="Polar residues" evidence="2">
    <location>
        <begin position="24"/>
        <end position="35"/>
    </location>
</feature>
<evidence type="ECO:0000313" key="5">
    <source>
        <dbReference type="EMBL" id="SQI41521.1"/>
    </source>
</evidence>
<dbReference type="PANTHER" id="PTHR39576">
    <property type="entry name" value="ATTACHING AND EFFACING PROTEIN HOMOLOG-RELATED-RELATED"/>
    <property type="match status" value="1"/>
</dbReference>
<dbReference type="GO" id="GO:0009279">
    <property type="term" value="C:cell outer membrane"/>
    <property type="evidence" value="ECO:0007669"/>
    <property type="project" value="TreeGrafter"/>
</dbReference>
<dbReference type="InterPro" id="IPR003535">
    <property type="entry name" value="Intimin/invasin_bac"/>
</dbReference>
<reference evidence="5 6" key="1">
    <citation type="submission" date="2018-06" db="EMBL/GenBank/DDBJ databases">
        <authorList>
            <consortium name="Pathogen Informatics"/>
            <person name="Doyle S."/>
        </authorList>
    </citation>
    <scope>NUCLEOTIDE SEQUENCE [LARGE SCALE GENOMIC DNA]</scope>
    <source>
        <strain evidence="5 6">NCTC12151</strain>
    </source>
</reference>
<feature type="chain" id="PRO_5015931706" evidence="3">
    <location>
        <begin position="20"/>
        <end position="737"/>
    </location>
</feature>
<dbReference type="Pfam" id="PF11924">
    <property type="entry name" value="IAT_beta"/>
    <property type="match status" value="1"/>
</dbReference>
<dbReference type="NCBIfam" id="NF033423">
    <property type="entry name" value="inverse_SinH"/>
    <property type="match status" value="1"/>
</dbReference>
<feature type="region of interest" description="Disordered" evidence="2">
    <location>
        <begin position="24"/>
        <end position="50"/>
    </location>
</feature>
<sequence length="737" mass="82154">MRRGWLVAFALSLNGYVWAAPAPSGSTESAASKNDSPYADTLPELSSGADKHLKKSSEKDLKEQASDYFTSSATQGFENLTPEALESQARGYVKNKATSTSQAYLEELLSPYGSVRTNLSIDDKGNLEGSSLDYFVPWYDNQRTVLFNQFSIQRKEDRTISNIGFGGRQNVGEKWLLGANVFYDRDLSRDHERLGIGGEAWTDYLKLSANYYHPLSDWKDSKDFDFYEERPARGWDMRSEAYLPFYPQLGGKLVYEQYYGDEVALFGKDNLQKDPHAVTVGVNYTPVPLVTVGSDYKAGTGDNSDLTVNATLSYQFGVPLSNQLDPEKVSAKRTLVGSRHDFVDRNNFIVLEYREKDPLEVALWLKADSANEQPECVIKDTPEAGTGLEKCRWTINAMVTNRYKIVSAEWQAKSRANRILVMPVIKANAIADGNNNLWNLQLPTWENGATEKARRDLNTWQVRITLEDEKGNRINSDPVELSIQQNRKIELVAKDAADGQSDAHSHEASVLANGKDAVDLSLSLSYANGDTADSSGKPLEDDKMLPELYDVNNNKVSLSTKPCTTDKPCVFIIERNKDEGTVTIASTLSGTFRWKAKASPYGDSNYVDVTFTDNGIVELKPIIYQVNAENEGNLINKEGQLSVGQTYRFALWKDSNRDGVFQSAEKLTDEEMEQYEYKWEFTGTSKQLRKAGGESSVLNADLAIPKTNAEATSIFPNAGADGVQGYGLQVQYRKKTQ</sequence>
<dbReference type="Proteomes" id="UP000249005">
    <property type="component" value="Chromosome 1"/>
</dbReference>
<dbReference type="PANTHER" id="PTHR39576:SF2">
    <property type="entry name" value="ATTACHING AND EFFACING PROTEIN HOMOLOG-RELATED"/>
    <property type="match status" value="1"/>
</dbReference>
<feature type="signal peptide" evidence="3">
    <location>
        <begin position="1"/>
        <end position="19"/>
    </location>
</feature>
<evidence type="ECO:0000256" key="3">
    <source>
        <dbReference type="SAM" id="SignalP"/>
    </source>
</evidence>
<evidence type="ECO:0000256" key="2">
    <source>
        <dbReference type="SAM" id="MobiDB-lite"/>
    </source>
</evidence>
<evidence type="ECO:0000256" key="1">
    <source>
        <dbReference type="ARBA" id="ARBA00010116"/>
    </source>
</evidence>
<accession>A0A2X4URU1</accession>
<gene>
    <name evidence="5" type="ORF">NCTC12151_02124</name>
</gene>
<dbReference type="KEGG" id="lri:NCTC12151_02124"/>
<evidence type="ECO:0000313" key="6">
    <source>
        <dbReference type="Proteomes" id="UP000249005"/>
    </source>
</evidence>
<organism evidence="5 6">
    <name type="scientific">Leminorella richardii</name>
    <dbReference type="NCBI Taxonomy" id="158841"/>
    <lineage>
        <taxon>Bacteria</taxon>
        <taxon>Pseudomonadati</taxon>
        <taxon>Pseudomonadota</taxon>
        <taxon>Gammaproteobacteria</taxon>
        <taxon>Enterobacterales</taxon>
        <taxon>Budviciaceae</taxon>
        <taxon>Leminorella</taxon>
    </lineage>
</organism>
<name>A0A2X4URU1_9GAMM</name>
<feature type="domain" description="Inverse autotransporter beta-domain" evidence="4">
    <location>
        <begin position="73"/>
        <end position="347"/>
    </location>
</feature>
<dbReference type="InterPro" id="IPR024519">
    <property type="entry name" value="IAT_beta"/>
</dbReference>
<dbReference type="Gene3D" id="2.40.160.160">
    <property type="entry name" value="Inverse autotransporter, beta-domain"/>
    <property type="match status" value="1"/>
</dbReference>
<dbReference type="FunFam" id="2.40.160.160:FF:000001">
    <property type="entry name" value="Intimin-like inverse autotransporter SinH"/>
    <property type="match status" value="1"/>
</dbReference>
<dbReference type="PRINTS" id="PR01369">
    <property type="entry name" value="INTIMIN"/>
</dbReference>
<keyword evidence="6" id="KW-1185">Reference proteome</keyword>
<dbReference type="EMBL" id="LS483470">
    <property type="protein sequence ID" value="SQI41521.1"/>
    <property type="molecule type" value="Genomic_DNA"/>
</dbReference>
<dbReference type="AlphaFoldDB" id="A0A2X4URU1"/>